<dbReference type="Gene3D" id="3.20.20.70">
    <property type="entry name" value="Aldolase class I"/>
    <property type="match status" value="1"/>
</dbReference>
<dbReference type="GO" id="GO:0005829">
    <property type="term" value="C:cytosol"/>
    <property type="evidence" value="ECO:0007669"/>
    <property type="project" value="TreeGrafter"/>
</dbReference>
<dbReference type="KEGG" id="gsn:YC6258_02952"/>
<organism evidence="11 12">
    <name type="scientific">Gynuella sunshinyii YC6258</name>
    <dbReference type="NCBI Taxonomy" id="1445510"/>
    <lineage>
        <taxon>Bacteria</taxon>
        <taxon>Pseudomonadati</taxon>
        <taxon>Pseudomonadota</taxon>
        <taxon>Gammaproteobacteria</taxon>
        <taxon>Oceanospirillales</taxon>
        <taxon>Saccharospirillaceae</taxon>
        <taxon>Gynuella</taxon>
    </lineage>
</organism>
<evidence type="ECO:0000256" key="5">
    <source>
        <dbReference type="ARBA" id="ARBA00022822"/>
    </source>
</evidence>
<dbReference type="NCBIfam" id="TIGR00262">
    <property type="entry name" value="trpA"/>
    <property type="match status" value="1"/>
</dbReference>
<dbReference type="InterPro" id="IPR002028">
    <property type="entry name" value="Trp_synthase_suA"/>
</dbReference>
<dbReference type="InterPro" id="IPR018204">
    <property type="entry name" value="Trp_synthase_alpha_AS"/>
</dbReference>
<dbReference type="STRING" id="1445510.YC6258_02952"/>
<evidence type="ECO:0000256" key="3">
    <source>
        <dbReference type="ARBA" id="ARBA00011270"/>
    </source>
</evidence>
<name>A0A0C5V698_9GAMM</name>
<evidence type="ECO:0000256" key="2">
    <source>
        <dbReference type="ARBA" id="ARBA00004733"/>
    </source>
</evidence>
<dbReference type="PANTHER" id="PTHR43406">
    <property type="entry name" value="TRYPTOPHAN SYNTHASE, ALPHA CHAIN"/>
    <property type="match status" value="1"/>
</dbReference>
<feature type="active site" description="Proton acceptor" evidence="9">
    <location>
        <position position="49"/>
    </location>
</feature>
<evidence type="ECO:0000256" key="1">
    <source>
        <dbReference type="ARBA" id="ARBA00003365"/>
    </source>
</evidence>
<dbReference type="CDD" id="cd04724">
    <property type="entry name" value="Tryptophan_synthase_alpha"/>
    <property type="match status" value="1"/>
</dbReference>
<feature type="active site" description="Proton acceptor" evidence="9">
    <location>
        <position position="60"/>
    </location>
</feature>
<keyword evidence="4 9" id="KW-0028">Amino-acid biosynthesis</keyword>
<dbReference type="FunFam" id="3.20.20.70:FF:000037">
    <property type="entry name" value="Tryptophan synthase alpha chain"/>
    <property type="match status" value="1"/>
</dbReference>
<dbReference type="OrthoDB" id="9804578at2"/>
<dbReference type="HOGENOM" id="CLU_016734_0_0_6"/>
<evidence type="ECO:0000313" key="11">
    <source>
        <dbReference type="EMBL" id="AJQ94990.1"/>
    </source>
</evidence>
<reference evidence="11 12" key="1">
    <citation type="submission" date="2014-01" db="EMBL/GenBank/DDBJ databases">
        <title>Full genme sequencing of cellulolytic bacterium Gynuella sunshinyii YC6258T gen. nov., sp. nov.</title>
        <authorList>
            <person name="Khan H."/>
            <person name="Chung E.J."/>
            <person name="Chung Y.R."/>
        </authorList>
    </citation>
    <scope>NUCLEOTIDE SEQUENCE [LARGE SCALE GENOMIC DNA]</scope>
    <source>
        <strain evidence="11 12">YC6258</strain>
    </source>
</reference>
<keyword evidence="5 9" id="KW-0822">Tryptophan biosynthesis</keyword>
<dbReference type="RefSeq" id="WP_044617399.1">
    <property type="nucleotide sequence ID" value="NZ_CP007142.1"/>
</dbReference>
<dbReference type="AlphaFoldDB" id="A0A0C5V698"/>
<dbReference type="InterPro" id="IPR011060">
    <property type="entry name" value="RibuloseP-bd_barrel"/>
</dbReference>
<evidence type="ECO:0000256" key="9">
    <source>
        <dbReference type="HAMAP-Rule" id="MF_00131"/>
    </source>
</evidence>
<proteinExistence type="inferred from homology"/>
<dbReference type="GO" id="GO:0004834">
    <property type="term" value="F:tryptophan synthase activity"/>
    <property type="evidence" value="ECO:0007669"/>
    <property type="project" value="UniProtKB-UniRule"/>
</dbReference>
<evidence type="ECO:0000256" key="6">
    <source>
        <dbReference type="ARBA" id="ARBA00023141"/>
    </source>
</evidence>
<sequence length="269" mass="29042">MKRIESTFGRLQEQGRQALIPFITCGDPRPEVTLPLMHGLVEQGADILELGIPFSDPMADGPAIQLANERSLSHGTGLKDVLSIVREFRDTNTNTPVVLMGYMNPIEFMGYENFAFQAQQAGVDGLITVDLPPEECDVLLPILSDHQIDPVFLLTPTTSKERAARILSYCSGYVYYVSLKGVTGSNRLDVADVAEKVAAIKALTDLPVAVGFGIKDPESAQAVARVADGAVVGSVLVNKVGELQNSETREIVTQVAGIIGQMRTAMDQR</sequence>
<dbReference type="Proteomes" id="UP000032266">
    <property type="component" value="Chromosome"/>
</dbReference>
<evidence type="ECO:0000256" key="8">
    <source>
        <dbReference type="ARBA" id="ARBA00049047"/>
    </source>
</evidence>
<comment type="catalytic activity">
    <reaction evidence="8 9">
        <text>(1S,2R)-1-C-(indol-3-yl)glycerol 3-phosphate + L-serine = D-glyceraldehyde 3-phosphate + L-tryptophan + H2O</text>
        <dbReference type="Rhea" id="RHEA:10532"/>
        <dbReference type="ChEBI" id="CHEBI:15377"/>
        <dbReference type="ChEBI" id="CHEBI:33384"/>
        <dbReference type="ChEBI" id="CHEBI:57912"/>
        <dbReference type="ChEBI" id="CHEBI:58866"/>
        <dbReference type="ChEBI" id="CHEBI:59776"/>
        <dbReference type="EC" id="4.2.1.20"/>
    </reaction>
</comment>
<dbReference type="EMBL" id="CP007142">
    <property type="protein sequence ID" value="AJQ94990.1"/>
    <property type="molecule type" value="Genomic_DNA"/>
</dbReference>
<comment type="function">
    <text evidence="1 9">The alpha subunit is responsible for the aldol cleavage of indoleglycerol phosphate to indole and glyceraldehyde 3-phosphate.</text>
</comment>
<evidence type="ECO:0000313" key="12">
    <source>
        <dbReference type="Proteomes" id="UP000032266"/>
    </source>
</evidence>
<dbReference type="PANTHER" id="PTHR43406:SF1">
    <property type="entry name" value="TRYPTOPHAN SYNTHASE ALPHA CHAIN, CHLOROPLASTIC"/>
    <property type="match status" value="1"/>
</dbReference>
<comment type="pathway">
    <text evidence="2 9">Amino-acid biosynthesis; L-tryptophan biosynthesis; L-tryptophan from chorismate: step 5/5.</text>
</comment>
<evidence type="ECO:0000256" key="4">
    <source>
        <dbReference type="ARBA" id="ARBA00022605"/>
    </source>
</evidence>
<dbReference type="Pfam" id="PF00290">
    <property type="entry name" value="Trp_syntA"/>
    <property type="match status" value="1"/>
</dbReference>
<comment type="subunit">
    <text evidence="3 9">Tetramer of two alpha and two beta chains.</text>
</comment>
<comment type="similarity">
    <text evidence="9 10">Belongs to the TrpA family.</text>
</comment>
<keyword evidence="12" id="KW-1185">Reference proteome</keyword>
<dbReference type="HAMAP" id="MF_00131">
    <property type="entry name" value="Trp_synth_alpha"/>
    <property type="match status" value="1"/>
</dbReference>
<accession>A0A0C5V698</accession>
<keyword evidence="6 9" id="KW-0057">Aromatic amino acid biosynthesis</keyword>
<dbReference type="EC" id="4.2.1.20" evidence="9"/>
<dbReference type="PROSITE" id="PS00167">
    <property type="entry name" value="TRP_SYNTHASE_ALPHA"/>
    <property type="match status" value="1"/>
</dbReference>
<gene>
    <name evidence="9" type="primary">trpA</name>
    <name evidence="11" type="ORF">YC6258_02952</name>
</gene>
<dbReference type="PATRIC" id="fig|1445510.3.peg.2922"/>
<evidence type="ECO:0000256" key="10">
    <source>
        <dbReference type="RuleBase" id="RU003662"/>
    </source>
</evidence>
<dbReference type="UniPathway" id="UPA00035">
    <property type="reaction ID" value="UER00044"/>
</dbReference>
<dbReference type="SUPFAM" id="SSF51366">
    <property type="entry name" value="Ribulose-phoshate binding barrel"/>
    <property type="match status" value="1"/>
</dbReference>
<evidence type="ECO:0000256" key="7">
    <source>
        <dbReference type="ARBA" id="ARBA00023239"/>
    </source>
</evidence>
<dbReference type="InterPro" id="IPR013785">
    <property type="entry name" value="Aldolase_TIM"/>
</dbReference>
<protein>
    <recommendedName>
        <fullName evidence="9">Tryptophan synthase alpha chain</fullName>
        <ecNumber evidence="9">4.2.1.20</ecNumber>
    </recommendedName>
</protein>
<keyword evidence="7 9" id="KW-0456">Lyase</keyword>